<evidence type="ECO:0000259" key="5">
    <source>
        <dbReference type="PROSITE" id="PS51935"/>
    </source>
</evidence>
<accession>A0ABR6TME5</accession>
<dbReference type="InterPro" id="IPR051202">
    <property type="entry name" value="Peptidase_C40"/>
</dbReference>
<dbReference type="PROSITE" id="PS51935">
    <property type="entry name" value="NLPC_P60"/>
    <property type="match status" value="1"/>
</dbReference>
<keyword evidence="4" id="KW-0788">Thiol protease</keyword>
<evidence type="ECO:0000256" key="1">
    <source>
        <dbReference type="ARBA" id="ARBA00007074"/>
    </source>
</evidence>
<reference evidence="6 7" key="1">
    <citation type="submission" date="2020-05" db="EMBL/GenBank/DDBJ databases">
        <title>Draft genome of xy-202 and genomic insight in genome of the genus Peptostreptococcus.</title>
        <authorList>
            <person name="Zhang Z."/>
        </authorList>
    </citation>
    <scope>NUCLEOTIDE SEQUENCE [LARGE SCALE GENOMIC DNA]</scope>
    <source>
        <strain evidence="6 7">DSM 27025</strain>
    </source>
</reference>
<evidence type="ECO:0000256" key="3">
    <source>
        <dbReference type="ARBA" id="ARBA00022801"/>
    </source>
</evidence>
<evidence type="ECO:0000256" key="2">
    <source>
        <dbReference type="ARBA" id="ARBA00022670"/>
    </source>
</evidence>
<proteinExistence type="inferred from homology"/>
<keyword evidence="3" id="KW-0378">Hydrolase</keyword>
<name>A0ABR6TME5_9FIRM</name>
<evidence type="ECO:0000313" key="7">
    <source>
        <dbReference type="Proteomes" id="UP000713904"/>
    </source>
</evidence>
<gene>
    <name evidence="6" type="ORF">HLB29_07765</name>
</gene>
<dbReference type="Gene3D" id="3.90.1720.10">
    <property type="entry name" value="endopeptidase domain like (from Nostoc punctiforme)"/>
    <property type="match status" value="1"/>
</dbReference>
<dbReference type="InterPro" id="IPR002901">
    <property type="entry name" value="MGlyc_endo_b_GlcNAc-like_dom"/>
</dbReference>
<dbReference type="Pfam" id="PF01832">
    <property type="entry name" value="Glucosaminidase"/>
    <property type="match status" value="1"/>
</dbReference>
<evidence type="ECO:0000256" key="4">
    <source>
        <dbReference type="ARBA" id="ARBA00022807"/>
    </source>
</evidence>
<dbReference type="InterPro" id="IPR000064">
    <property type="entry name" value="NLP_P60_dom"/>
</dbReference>
<dbReference type="EMBL" id="JABGBW010000007">
    <property type="protein sequence ID" value="MBC2576584.1"/>
    <property type="molecule type" value="Genomic_DNA"/>
</dbReference>
<dbReference type="SUPFAM" id="SSF54001">
    <property type="entry name" value="Cysteine proteinases"/>
    <property type="match status" value="1"/>
</dbReference>
<feature type="domain" description="NlpC/P60" evidence="5">
    <location>
        <begin position="174"/>
        <end position="298"/>
    </location>
</feature>
<keyword evidence="2" id="KW-0645">Protease</keyword>
<sequence>MLNKVLKGTLAGKGELFYKYGNMYKVNPMLLVLIARTETGADMDSNLAKNNNNFFGIKDPDPSIPKTKGGYGKYSSVEEGIKRGFHFIGISHVYTKKRTFEQIIAKWAPKSDGNNVAEYIAGVKKLYKKYTGTEWNNSKLGSGVSSDSEAERNIVHGKITRGNIQGINGINFVNQKQKIIVEEALKVVGKGHYVYGGNRNNIYGTDCSGFIYILHKKAGIRIGTTTKSQKYNGKGVSLKSILPGDFIVMDSKYSPSGRHVVLYVGNGQIVHNSGGKGAPIKKQKLYTYGKYYVRRCWE</sequence>
<dbReference type="InterPro" id="IPR038765">
    <property type="entry name" value="Papain-like_cys_pep_sf"/>
</dbReference>
<comment type="caution">
    <text evidence="6">The sequence shown here is derived from an EMBL/GenBank/DDBJ whole genome shotgun (WGS) entry which is preliminary data.</text>
</comment>
<evidence type="ECO:0000313" key="6">
    <source>
        <dbReference type="EMBL" id="MBC2576584.1"/>
    </source>
</evidence>
<keyword evidence="7" id="KW-1185">Reference proteome</keyword>
<comment type="similarity">
    <text evidence="1">Belongs to the peptidase C40 family.</text>
</comment>
<dbReference type="PANTHER" id="PTHR47053">
    <property type="entry name" value="MUREIN DD-ENDOPEPTIDASE MEPH-RELATED"/>
    <property type="match status" value="1"/>
</dbReference>
<dbReference type="Proteomes" id="UP000713904">
    <property type="component" value="Unassembled WGS sequence"/>
</dbReference>
<dbReference type="RefSeq" id="WP_185624604.1">
    <property type="nucleotide sequence ID" value="NZ_JABGBW010000007.1"/>
</dbReference>
<dbReference type="Pfam" id="PF00877">
    <property type="entry name" value="NLPC_P60"/>
    <property type="match status" value="1"/>
</dbReference>
<dbReference type="PANTHER" id="PTHR47053:SF1">
    <property type="entry name" value="MUREIN DD-ENDOPEPTIDASE MEPH-RELATED"/>
    <property type="match status" value="1"/>
</dbReference>
<organism evidence="6 7">
    <name type="scientific">Peptostreptococcus canis</name>
    <dbReference type="NCBI Taxonomy" id="1159213"/>
    <lineage>
        <taxon>Bacteria</taxon>
        <taxon>Bacillati</taxon>
        <taxon>Bacillota</taxon>
        <taxon>Clostridia</taxon>
        <taxon>Peptostreptococcales</taxon>
        <taxon>Peptostreptococcaceae</taxon>
        <taxon>Peptostreptococcus</taxon>
    </lineage>
</organism>
<protein>
    <recommendedName>
        <fullName evidence="5">NlpC/P60 domain-containing protein</fullName>
    </recommendedName>
</protein>